<keyword evidence="11 13" id="KW-0472">Membrane</keyword>
<evidence type="ECO:0000256" key="9">
    <source>
        <dbReference type="ARBA" id="ARBA00022989"/>
    </source>
</evidence>
<feature type="transmembrane region" description="Helical" evidence="13">
    <location>
        <begin position="396"/>
        <end position="417"/>
    </location>
</feature>
<protein>
    <recommendedName>
        <fullName evidence="4">Probable multidrug resistance protein NorM</fullName>
    </recommendedName>
    <alternativeName>
        <fullName evidence="12">Multidrug-efflux transporter</fullName>
    </alternativeName>
</protein>
<feature type="transmembrane region" description="Helical" evidence="13">
    <location>
        <begin position="423"/>
        <end position="443"/>
    </location>
</feature>
<dbReference type="Proteomes" id="UP000526307">
    <property type="component" value="Unassembled WGS sequence"/>
</dbReference>
<evidence type="ECO:0000256" key="11">
    <source>
        <dbReference type="ARBA" id="ARBA00023136"/>
    </source>
</evidence>
<evidence type="ECO:0000256" key="13">
    <source>
        <dbReference type="SAM" id="Phobius"/>
    </source>
</evidence>
<keyword evidence="6" id="KW-0050">Antiport</keyword>
<evidence type="ECO:0000256" key="3">
    <source>
        <dbReference type="ARBA" id="ARBA00010199"/>
    </source>
</evidence>
<keyword evidence="9 13" id="KW-1133">Transmembrane helix</keyword>
<organism evidence="14 15">
    <name type="scientific">Mogibacterium timidum</name>
    <dbReference type="NCBI Taxonomy" id="35519"/>
    <lineage>
        <taxon>Bacteria</taxon>
        <taxon>Bacillati</taxon>
        <taxon>Bacillota</taxon>
        <taxon>Clostridia</taxon>
        <taxon>Peptostreptococcales</taxon>
        <taxon>Anaerovoracaceae</taxon>
        <taxon>Mogibacterium</taxon>
    </lineage>
</organism>
<keyword evidence="5" id="KW-0813">Transport</keyword>
<evidence type="ECO:0000256" key="8">
    <source>
        <dbReference type="ARBA" id="ARBA00022692"/>
    </source>
</evidence>
<feature type="transmembrane region" description="Helical" evidence="13">
    <location>
        <begin position="171"/>
        <end position="193"/>
    </location>
</feature>
<feature type="transmembrane region" description="Helical" evidence="13">
    <location>
        <begin position="364"/>
        <end position="389"/>
    </location>
</feature>
<feature type="transmembrane region" description="Helical" evidence="13">
    <location>
        <begin position="291"/>
        <end position="311"/>
    </location>
</feature>
<feature type="transmembrane region" description="Helical" evidence="13">
    <location>
        <begin position="43"/>
        <end position="65"/>
    </location>
</feature>
<keyword evidence="8 13" id="KW-0812">Transmembrane</keyword>
<feature type="transmembrane region" description="Helical" evidence="13">
    <location>
        <begin position="199"/>
        <end position="221"/>
    </location>
</feature>
<proteinExistence type="inferred from homology"/>
<gene>
    <name evidence="14" type="ORF">HW270_06645</name>
</gene>
<feature type="transmembrane region" description="Helical" evidence="13">
    <location>
        <begin position="251"/>
        <end position="271"/>
    </location>
</feature>
<keyword evidence="10" id="KW-0406">Ion transport</keyword>
<dbReference type="InterPro" id="IPR050222">
    <property type="entry name" value="MATE_MdtK"/>
</dbReference>
<dbReference type="GO" id="GO:0005886">
    <property type="term" value="C:plasma membrane"/>
    <property type="evidence" value="ECO:0007669"/>
    <property type="project" value="UniProtKB-SubCell"/>
</dbReference>
<evidence type="ECO:0000256" key="4">
    <source>
        <dbReference type="ARBA" id="ARBA00020268"/>
    </source>
</evidence>
<comment type="similarity">
    <text evidence="3">Belongs to the multi antimicrobial extrusion (MATE) (TC 2.A.66.1) family.</text>
</comment>
<comment type="function">
    <text evidence="1">Multidrug efflux pump.</text>
</comment>
<evidence type="ECO:0000313" key="14">
    <source>
        <dbReference type="EMBL" id="NWO23740.1"/>
    </source>
</evidence>
<dbReference type="EMBL" id="JABXYR010000002">
    <property type="protein sequence ID" value="NWO23740.1"/>
    <property type="molecule type" value="Genomic_DNA"/>
</dbReference>
<comment type="subcellular location">
    <subcellularLocation>
        <location evidence="2">Cell membrane</location>
        <topology evidence="2">Multi-pass membrane protein</topology>
    </subcellularLocation>
</comment>
<keyword evidence="7" id="KW-1003">Cell membrane</keyword>
<evidence type="ECO:0000256" key="2">
    <source>
        <dbReference type="ARBA" id="ARBA00004651"/>
    </source>
</evidence>
<feature type="transmembrane region" description="Helical" evidence="13">
    <location>
        <begin position="104"/>
        <end position="128"/>
    </location>
</feature>
<dbReference type="NCBIfam" id="TIGR00797">
    <property type="entry name" value="matE"/>
    <property type="match status" value="1"/>
</dbReference>
<evidence type="ECO:0000313" key="15">
    <source>
        <dbReference type="Proteomes" id="UP000526307"/>
    </source>
</evidence>
<reference evidence="14 15" key="1">
    <citation type="submission" date="2020-06" db="EMBL/GenBank/DDBJ databases">
        <title>Mogibacterium timidum strain W9173 genomic sequence.</title>
        <authorList>
            <person name="Wade W.G."/>
            <person name="Johnston C.D."/>
            <person name="Chen T."/>
            <person name="Dewhirst F.E."/>
        </authorList>
    </citation>
    <scope>NUCLEOTIDE SEQUENCE [LARGE SCALE GENOMIC DNA]</scope>
    <source>
        <strain evidence="14 15">W9173</strain>
    </source>
</reference>
<evidence type="ECO:0000256" key="1">
    <source>
        <dbReference type="ARBA" id="ARBA00003408"/>
    </source>
</evidence>
<dbReference type="GO" id="GO:0015297">
    <property type="term" value="F:antiporter activity"/>
    <property type="evidence" value="ECO:0007669"/>
    <property type="project" value="UniProtKB-KW"/>
</dbReference>
<evidence type="ECO:0000256" key="7">
    <source>
        <dbReference type="ARBA" id="ARBA00022475"/>
    </source>
</evidence>
<dbReference type="AlphaFoldDB" id="A0A7Y8VSZ5"/>
<dbReference type="RefSeq" id="WP_009644148.1">
    <property type="nucleotide sequence ID" value="NZ_CAUUGE010000001.1"/>
</dbReference>
<dbReference type="PANTHER" id="PTHR43298">
    <property type="entry name" value="MULTIDRUG RESISTANCE PROTEIN NORM-RELATED"/>
    <property type="match status" value="1"/>
</dbReference>
<feature type="transmembrane region" description="Helical" evidence="13">
    <location>
        <begin position="134"/>
        <end position="159"/>
    </location>
</feature>
<evidence type="ECO:0000256" key="12">
    <source>
        <dbReference type="ARBA" id="ARBA00031636"/>
    </source>
</evidence>
<dbReference type="GO" id="GO:0042910">
    <property type="term" value="F:xenobiotic transmembrane transporter activity"/>
    <property type="evidence" value="ECO:0007669"/>
    <property type="project" value="InterPro"/>
</dbReference>
<dbReference type="Pfam" id="PF01554">
    <property type="entry name" value="MatE"/>
    <property type="match status" value="2"/>
</dbReference>
<accession>A0A7Y8VSZ5</accession>
<sequence>MTKVNSRVVDLENGNITGALMALALPIMGSMLIQMAYTLVDTAWVGLLGSNAVAAVATAGQIIWIGQGVAMIPQFGGQILTGKELGAANLHGARKIASVAIRQAVIFMVLYSSIICVFRGNFIGFFHLNNRSTIAMAHVYTLIVGIGMPIYGLNTVINGQFTSMGDSRTPLYFNSTGVVINMLLDPILMFGAIGFPRLGVYGAAIATVLSQLIVLILYIIAMIRDNHLFVELELLGRIDVREFMRIFKLGIPPALQTVFFALVSIVISRIVVRYGDSVLAIQRVGGMIESVTWMVADGFSLAMTSFTARNFGAKKGNRIKAGYRSAIRMMILYGAIISAAFLLFAVPIFRIFLHEENVVQLGGVYLRIQAISQIFICLSAISCGAFNGLGETKLPAYISIGAKVLRIPLALVFIHVANSITGAWWALTLTSVLEGALIAFLFYRHLQKGINYDRIWR</sequence>
<dbReference type="PANTHER" id="PTHR43298:SF2">
    <property type="entry name" value="FMN_FAD EXPORTER YEEO-RELATED"/>
    <property type="match status" value="1"/>
</dbReference>
<evidence type="ECO:0000256" key="10">
    <source>
        <dbReference type="ARBA" id="ARBA00023065"/>
    </source>
</evidence>
<name>A0A7Y8VSZ5_9FIRM</name>
<feature type="transmembrane region" description="Helical" evidence="13">
    <location>
        <begin position="331"/>
        <end position="352"/>
    </location>
</feature>
<evidence type="ECO:0000256" key="5">
    <source>
        <dbReference type="ARBA" id="ARBA00022448"/>
    </source>
</evidence>
<feature type="transmembrane region" description="Helical" evidence="13">
    <location>
        <begin position="16"/>
        <end position="37"/>
    </location>
</feature>
<dbReference type="PIRSF" id="PIRSF006603">
    <property type="entry name" value="DinF"/>
    <property type="match status" value="1"/>
</dbReference>
<dbReference type="GO" id="GO:0006811">
    <property type="term" value="P:monoatomic ion transport"/>
    <property type="evidence" value="ECO:0007669"/>
    <property type="project" value="UniProtKB-KW"/>
</dbReference>
<evidence type="ECO:0000256" key="6">
    <source>
        <dbReference type="ARBA" id="ARBA00022449"/>
    </source>
</evidence>
<keyword evidence="15" id="KW-1185">Reference proteome</keyword>
<dbReference type="InterPro" id="IPR048279">
    <property type="entry name" value="MdtK-like"/>
</dbReference>
<comment type="caution">
    <text evidence="14">The sequence shown here is derived from an EMBL/GenBank/DDBJ whole genome shotgun (WGS) entry which is preliminary data.</text>
</comment>
<dbReference type="InterPro" id="IPR002528">
    <property type="entry name" value="MATE_fam"/>
</dbReference>
<dbReference type="CDD" id="cd13140">
    <property type="entry name" value="MATE_like_1"/>
    <property type="match status" value="1"/>
</dbReference>